<proteinExistence type="predicted"/>
<dbReference type="eggNOG" id="ENOG50338J5">
    <property type="taxonomic scope" value="Bacteria"/>
</dbReference>
<gene>
    <name evidence="1" type="ORF">NOR51B_2668</name>
</gene>
<protein>
    <recommendedName>
        <fullName evidence="3">Outer membrane protein beta-barrel domain-containing protein</fullName>
    </recommendedName>
</protein>
<name>B8KVS2_9GAMM</name>
<evidence type="ECO:0008006" key="3">
    <source>
        <dbReference type="Google" id="ProtNLM"/>
    </source>
</evidence>
<evidence type="ECO:0000313" key="2">
    <source>
        <dbReference type="Proteomes" id="UP000004699"/>
    </source>
</evidence>
<sequence>MHGTTGIFCGLLGLALASEAMQVNAEEERYTLYGMYGENSDLPEEDAFGLGLLYHRPDSPWILGIDAASEGSMNNNGWIEPGVSFNGVIGYDVYETDSLRVSFSGLAGVGTESISCPPSYLGFDCYADREPDREFGFNGGGLLTLEYRAISIGFRATGRSQQFTFGFNF</sequence>
<dbReference type="AlphaFoldDB" id="B8KVS2"/>
<accession>B8KVS2</accession>
<dbReference type="Proteomes" id="UP000004699">
    <property type="component" value="Unassembled WGS sequence"/>
</dbReference>
<organism evidence="1 2">
    <name type="scientific">Luminiphilus syltensis NOR5-1B</name>
    <dbReference type="NCBI Taxonomy" id="565045"/>
    <lineage>
        <taxon>Bacteria</taxon>
        <taxon>Pseudomonadati</taxon>
        <taxon>Pseudomonadota</taxon>
        <taxon>Gammaproteobacteria</taxon>
        <taxon>Cellvibrionales</taxon>
        <taxon>Halieaceae</taxon>
        <taxon>Luminiphilus</taxon>
    </lineage>
</organism>
<dbReference type="STRING" id="565045.NOR51B_2668"/>
<dbReference type="HOGENOM" id="CLU_1576598_0_0_6"/>
<dbReference type="EMBL" id="DS999411">
    <property type="protein sequence ID" value="EED36716.1"/>
    <property type="molecule type" value="Genomic_DNA"/>
</dbReference>
<keyword evidence="2" id="KW-1185">Reference proteome</keyword>
<reference evidence="2" key="1">
    <citation type="journal article" date="2013" name="BMC Microbiol.">
        <title>Taxonomy and evolution of bacteriochlorophyll a-containing members of the OM60/NOR5 clade of marine gammaproteobacteria: description of Luminiphilus syltensis gen. nov., sp. nov., reclassification of Haliea rubra as Pseudohaliea rubra gen. nov., comb. nov., and emendation of Chromatocurvus halotolerans.</title>
        <authorList>
            <person name="Spring S."/>
            <person name="Riedel T."/>
            <person name="Sproer C."/>
            <person name="Yan S."/>
            <person name="Harder J."/>
            <person name="Fuchs B.M."/>
        </authorList>
    </citation>
    <scope>NUCLEOTIDE SEQUENCE [LARGE SCALE GENOMIC DNA]</scope>
    <source>
        <strain evidence="2">NOR51-B</strain>
    </source>
</reference>
<evidence type="ECO:0000313" key="1">
    <source>
        <dbReference type="EMBL" id="EED36716.1"/>
    </source>
</evidence>